<dbReference type="Gene3D" id="2.180.10.10">
    <property type="entry name" value="RHS repeat-associated core"/>
    <property type="match status" value="1"/>
</dbReference>
<evidence type="ECO:0000313" key="2">
    <source>
        <dbReference type="Proteomes" id="UP000199656"/>
    </source>
</evidence>
<dbReference type="Proteomes" id="UP000199656">
    <property type="component" value="Unassembled WGS sequence"/>
</dbReference>
<reference evidence="2" key="1">
    <citation type="submission" date="2016-10" db="EMBL/GenBank/DDBJ databases">
        <authorList>
            <person name="Varghese N."/>
            <person name="Submissions S."/>
        </authorList>
    </citation>
    <scope>NUCLEOTIDE SEQUENCE [LARGE SCALE GENOMIC DNA]</scope>
    <source>
        <strain evidence="2">DSM 23920</strain>
    </source>
</reference>
<dbReference type="EMBL" id="FNRL01000009">
    <property type="protein sequence ID" value="SEA55972.1"/>
    <property type="molecule type" value="Genomic_DNA"/>
</dbReference>
<organism evidence="1 2">
    <name type="scientific">Chitinophaga terrae</name>
    <name type="common">ex Kim and Jung 2007</name>
    <dbReference type="NCBI Taxonomy" id="408074"/>
    <lineage>
        <taxon>Bacteria</taxon>
        <taxon>Pseudomonadati</taxon>
        <taxon>Bacteroidota</taxon>
        <taxon>Chitinophagia</taxon>
        <taxon>Chitinophagales</taxon>
        <taxon>Chitinophagaceae</taxon>
        <taxon>Chitinophaga</taxon>
    </lineage>
</organism>
<proteinExistence type="predicted"/>
<gene>
    <name evidence="1" type="ORF">SAMN05660909_02492</name>
</gene>
<dbReference type="AlphaFoldDB" id="A0A1H4C7A0"/>
<protein>
    <submittedName>
        <fullName evidence="1">RHS repeat-associated core domain-containing protein</fullName>
    </submittedName>
</protein>
<keyword evidence="2" id="KW-1185">Reference proteome</keyword>
<accession>A0A1H4C7A0</accession>
<dbReference type="InterPro" id="IPR022385">
    <property type="entry name" value="Rhs_assc_core"/>
</dbReference>
<sequence>MKGEGNQQDYGMRVYDPRVGKFLSVDPLVRNFAWNSSYAYAENSPIKYIDLDGAEKFDPSSKPKGITYIQLATVPISTTDANTDFSIKAGKYQLHPVSDPSGRSNGYWLARYTYTEGPYAGMYKNDWVIGTDGVGDFVKNTNSYYNKAGWIENLGGGNQSFNANSIFSGWEKINSNPINWLVGASIYVGVISSPTYAATVGNSTTNTYRSTFFAVHPETEGQVVVHHAIEQQVLKRYPGLFTESEINSLENLRGIPKSMNSDLHLSKIRKAWNEFYKNNPTTTRADLLKKATEIDKIYGRLFLPELNTADGTNVVMPIVPSAQNDK</sequence>
<dbReference type="STRING" id="408074.SAMN05660909_02492"/>
<dbReference type="NCBIfam" id="TIGR03696">
    <property type="entry name" value="Rhs_assc_core"/>
    <property type="match status" value="1"/>
</dbReference>
<evidence type="ECO:0000313" key="1">
    <source>
        <dbReference type="EMBL" id="SEA55972.1"/>
    </source>
</evidence>
<name>A0A1H4C7A0_9BACT</name>